<comment type="caution">
    <text evidence="1">The sequence shown here is derived from an EMBL/GenBank/DDBJ whole genome shotgun (WGS) entry which is preliminary data.</text>
</comment>
<organism evidence="1 2">
    <name type="scientific">Senna tora</name>
    <dbReference type="NCBI Taxonomy" id="362788"/>
    <lineage>
        <taxon>Eukaryota</taxon>
        <taxon>Viridiplantae</taxon>
        <taxon>Streptophyta</taxon>
        <taxon>Embryophyta</taxon>
        <taxon>Tracheophyta</taxon>
        <taxon>Spermatophyta</taxon>
        <taxon>Magnoliopsida</taxon>
        <taxon>eudicotyledons</taxon>
        <taxon>Gunneridae</taxon>
        <taxon>Pentapetalae</taxon>
        <taxon>rosids</taxon>
        <taxon>fabids</taxon>
        <taxon>Fabales</taxon>
        <taxon>Fabaceae</taxon>
        <taxon>Caesalpinioideae</taxon>
        <taxon>Cassia clade</taxon>
        <taxon>Senna</taxon>
    </lineage>
</organism>
<sequence length="147" mass="16341">MAFKSSVQREEKIISFQLITIKLLTTASSIWSAANWYVTGTLCLSSYEIHSSVLVPSLSVDCSSLGSSTFCLYLLIPFLIQLLDLGFPEEAEFGVQLLVRRFQEVLINPTCLVDTTESMGGHLNTDVTIHDITEEPFLLDIRLPISP</sequence>
<keyword evidence="1" id="KW-0689">Ribosomal protein</keyword>
<keyword evidence="2" id="KW-1185">Reference proteome</keyword>
<proteinExistence type="predicted"/>
<reference evidence="1" key="1">
    <citation type="submission" date="2020-09" db="EMBL/GenBank/DDBJ databases">
        <title>Genome-Enabled Discovery of Anthraquinone Biosynthesis in Senna tora.</title>
        <authorList>
            <person name="Kang S.-H."/>
            <person name="Pandey R.P."/>
            <person name="Lee C.-M."/>
            <person name="Sim J.-S."/>
            <person name="Jeong J.-T."/>
            <person name="Choi B.-S."/>
            <person name="Jung M."/>
            <person name="Ginzburg D."/>
            <person name="Zhao K."/>
            <person name="Won S.Y."/>
            <person name="Oh T.-J."/>
            <person name="Yu Y."/>
            <person name="Kim N.-H."/>
            <person name="Lee O.R."/>
            <person name="Lee T.-H."/>
            <person name="Bashyal P."/>
            <person name="Kim T.-S."/>
            <person name="Lee W.-H."/>
            <person name="Kawkins C."/>
            <person name="Kim C.-K."/>
            <person name="Kim J.S."/>
            <person name="Ahn B.O."/>
            <person name="Rhee S.Y."/>
            <person name="Sohng J.K."/>
        </authorList>
    </citation>
    <scope>NUCLEOTIDE SEQUENCE</scope>
    <source>
        <tissue evidence="1">Leaf</tissue>
    </source>
</reference>
<dbReference type="Proteomes" id="UP000634136">
    <property type="component" value="Unassembled WGS sequence"/>
</dbReference>
<name>A0A834ST72_9FABA</name>
<evidence type="ECO:0000313" key="2">
    <source>
        <dbReference type="Proteomes" id="UP000634136"/>
    </source>
</evidence>
<evidence type="ECO:0000313" key="1">
    <source>
        <dbReference type="EMBL" id="KAF7808771.1"/>
    </source>
</evidence>
<protein>
    <submittedName>
        <fullName evidence="1">50S ribosomal protein L28</fullName>
    </submittedName>
</protein>
<accession>A0A834ST72</accession>
<gene>
    <name evidence="1" type="ORF">G2W53_035514</name>
</gene>
<keyword evidence="1" id="KW-0687">Ribonucleoprotein</keyword>
<dbReference type="EMBL" id="JAAIUW010000011">
    <property type="protein sequence ID" value="KAF7808771.1"/>
    <property type="molecule type" value="Genomic_DNA"/>
</dbReference>
<dbReference type="AlphaFoldDB" id="A0A834ST72"/>
<dbReference type="GO" id="GO:0005840">
    <property type="term" value="C:ribosome"/>
    <property type="evidence" value="ECO:0007669"/>
    <property type="project" value="UniProtKB-KW"/>
</dbReference>